<dbReference type="InterPro" id="IPR018497">
    <property type="entry name" value="Peptidase_M13_C"/>
</dbReference>
<keyword evidence="7" id="KW-0482">Metalloprotease</keyword>
<feature type="domain" description="Peptidase M13 C-terminal" evidence="9">
    <location>
        <begin position="604"/>
        <end position="806"/>
    </location>
</feature>
<dbReference type="PANTHER" id="PTHR11733">
    <property type="entry name" value="ZINC METALLOPROTEASE FAMILY M13 NEPRILYSIN-RELATED"/>
    <property type="match status" value="1"/>
</dbReference>
<keyword evidence="8" id="KW-0812">Transmembrane</keyword>
<evidence type="ECO:0000256" key="7">
    <source>
        <dbReference type="ARBA" id="ARBA00023049"/>
    </source>
</evidence>
<dbReference type="Gene3D" id="1.10.1380.10">
    <property type="entry name" value="Neutral endopeptidase , domain2"/>
    <property type="match status" value="1"/>
</dbReference>
<dbReference type="GO" id="GO:0004222">
    <property type="term" value="F:metalloendopeptidase activity"/>
    <property type="evidence" value="ECO:0007669"/>
    <property type="project" value="InterPro"/>
</dbReference>
<reference evidence="11" key="2">
    <citation type="submission" date="2015-06" db="UniProtKB">
        <authorList>
            <consortium name="EnsemblMetazoa"/>
        </authorList>
    </citation>
    <scope>IDENTIFICATION</scope>
</reference>
<feature type="domain" description="Peptidase M13 N-terminal" evidence="10">
    <location>
        <begin position="141"/>
        <end position="542"/>
    </location>
</feature>
<evidence type="ECO:0000256" key="4">
    <source>
        <dbReference type="ARBA" id="ARBA00022723"/>
    </source>
</evidence>
<organism evidence="11 12">
    <name type="scientific">Tetranychus urticae</name>
    <name type="common">Two-spotted spider mite</name>
    <dbReference type="NCBI Taxonomy" id="32264"/>
    <lineage>
        <taxon>Eukaryota</taxon>
        <taxon>Metazoa</taxon>
        <taxon>Ecdysozoa</taxon>
        <taxon>Arthropoda</taxon>
        <taxon>Chelicerata</taxon>
        <taxon>Arachnida</taxon>
        <taxon>Acari</taxon>
        <taxon>Acariformes</taxon>
        <taxon>Trombidiformes</taxon>
        <taxon>Prostigmata</taxon>
        <taxon>Eleutherengona</taxon>
        <taxon>Raphignathae</taxon>
        <taxon>Tetranychoidea</taxon>
        <taxon>Tetranychidae</taxon>
        <taxon>Tetranychus</taxon>
    </lineage>
</organism>
<keyword evidence="4" id="KW-0479">Metal-binding</keyword>
<keyword evidence="6" id="KW-0862">Zinc</keyword>
<dbReference type="EMBL" id="CAEY01000580">
    <property type="status" value="NOT_ANNOTATED_CDS"/>
    <property type="molecule type" value="Genomic_DNA"/>
</dbReference>
<keyword evidence="5" id="KW-0378">Hydrolase</keyword>
<dbReference type="GO" id="GO:0046872">
    <property type="term" value="F:metal ion binding"/>
    <property type="evidence" value="ECO:0007669"/>
    <property type="project" value="UniProtKB-KW"/>
</dbReference>
<evidence type="ECO:0000256" key="2">
    <source>
        <dbReference type="ARBA" id="ARBA00007357"/>
    </source>
</evidence>
<dbReference type="eggNOG" id="KOG3624">
    <property type="taxonomic scope" value="Eukaryota"/>
</dbReference>
<keyword evidence="3" id="KW-0645">Protease</keyword>
<dbReference type="CDD" id="cd08662">
    <property type="entry name" value="M13"/>
    <property type="match status" value="1"/>
</dbReference>
<sequence>MRLESGLSGSEDNPDIYTISESRVIFSPPLMMSTINNENQEFTWYRRKKRDLEIKWMLLLAISIALSLVLSIILLGNCLKYGPTVLSISSWQSALLRHIKGSKTWKDADSQATKIDQVCVTPECSKKAESILKSLNREVAPCDDFYEFACGNWIKKNPCPDLYPYVSVIDTLNSKPIEQIKSLLENESDSNDELITNITRSYYKMCMNAGKFTCFLFILSQLIISFSNIHNLYSFSEAISKKSNQSIHKIIEQIGDWPMATNKQWNPVDFDWMEATVKLRWLGISSDAFIKIQPVIDVFNNTIYRIGINEPKLSLDRNQLIGNSSVIKHYINFMKKTASTYGGQREMIEHDVYEVLEFERELSLLTMPEEAVRESIMFYRSMTVADLSTLAPSIPWVEFLSGLIGREISDDQFLLFLPFSFINRVLANYLSWTVVRALLPYLGPKYDQLEVEFWDALYDKHSETPRWVKCVDEVSNYLGPALQSMYARAFYSESVKETATRLAISIEQIFNESLSQNKWMDNDTKIRAMDKLDNLNMFIAYPDDFLNASSVSKMFEKMDYNEGSSYLENTLNMSLWNINMLLERVDQPNGRIDWAKTQRISDANAFYSASDNALFLPMGILTPEVFSPNLPSYLNYGTIGYAVGHEMIHGFDNLGRHFDKSGNRNNWWTNESQVSFDAHSSCFVNQYSKYHLINDIKLNGQLSLDENIADNGGLHIAYQAYQSTRKYIDIELKMPGLNYTSDQLFWISYAQLWCANYKNSTLEIEGANSNHVPGRYRVIGSLSNNVDFSNSFKCPIGSPMNPEKKCFLW</sequence>
<comment type="cofactor">
    <cofactor evidence="1">
        <name>Zn(2+)</name>
        <dbReference type="ChEBI" id="CHEBI:29105"/>
    </cofactor>
</comment>
<dbReference type="InterPro" id="IPR024079">
    <property type="entry name" value="MetalloPept_cat_dom_sf"/>
</dbReference>
<accession>T1KUR9</accession>
<dbReference type="Pfam" id="PF01431">
    <property type="entry name" value="Peptidase_M13"/>
    <property type="match status" value="1"/>
</dbReference>
<keyword evidence="12" id="KW-1185">Reference proteome</keyword>
<dbReference type="InterPro" id="IPR042089">
    <property type="entry name" value="Peptidase_M13_dom_2"/>
</dbReference>
<dbReference type="Proteomes" id="UP000015104">
    <property type="component" value="Unassembled WGS sequence"/>
</dbReference>
<evidence type="ECO:0000256" key="5">
    <source>
        <dbReference type="ARBA" id="ARBA00022801"/>
    </source>
</evidence>
<feature type="transmembrane region" description="Helical" evidence="8">
    <location>
        <begin position="56"/>
        <end position="76"/>
    </location>
</feature>
<evidence type="ECO:0000313" key="11">
    <source>
        <dbReference type="EnsemblMetazoa" id="tetur22g01040.1"/>
    </source>
</evidence>
<dbReference type="PROSITE" id="PS51885">
    <property type="entry name" value="NEPRILYSIN"/>
    <property type="match status" value="1"/>
</dbReference>
<reference evidence="12" key="1">
    <citation type="submission" date="2011-08" db="EMBL/GenBank/DDBJ databases">
        <authorList>
            <person name="Rombauts S."/>
        </authorList>
    </citation>
    <scope>NUCLEOTIDE SEQUENCE</scope>
    <source>
        <strain evidence="12">London</strain>
    </source>
</reference>
<dbReference type="InterPro" id="IPR008753">
    <property type="entry name" value="Peptidase_M13_N"/>
</dbReference>
<evidence type="ECO:0008006" key="13">
    <source>
        <dbReference type="Google" id="ProtNLM"/>
    </source>
</evidence>
<dbReference type="EnsemblMetazoa" id="tetur22g01040.1">
    <property type="protein sequence ID" value="tetur22g01040.1"/>
    <property type="gene ID" value="tetur22g01040"/>
</dbReference>
<evidence type="ECO:0000313" key="12">
    <source>
        <dbReference type="Proteomes" id="UP000015104"/>
    </source>
</evidence>
<name>T1KUR9_TETUR</name>
<evidence type="ECO:0000259" key="10">
    <source>
        <dbReference type="Pfam" id="PF05649"/>
    </source>
</evidence>
<dbReference type="SUPFAM" id="SSF55486">
    <property type="entry name" value="Metalloproteases ('zincins'), catalytic domain"/>
    <property type="match status" value="1"/>
</dbReference>
<dbReference type="GO" id="GO:0005886">
    <property type="term" value="C:plasma membrane"/>
    <property type="evidence" value="ECO:0007669"/>
    <property type="project" value="TreeGrafter"/>
</dbReference>
<evidence type="ECO:0000256" key="8">
    <source>
        <dbReference type="SAM" id="Phobius"/>
    </source>
</evidence>
<dbReference type="InterPro" id="IPR000718">
    <property type="entry name" value="Peptidase_M13"/>
</dbReference>
<evidence type="ECO:0000256" key="3">
    <source>
        <dbReference type="ARBA" id="ARBA00022670"/>
    </source>
</evidence>
<keyword evidence="8" id="KW-1133">Transmembrane helix</keyword>
<evidence type="ECO:0000259" key="9">
    <source>
        <dbReference type="Pfam" id="PF01431"/>
    </source>
</evidence>
<keyword evidence="8" id="KW-0472">Membrane</keyword>
<dbReference type="Pfam" id="PF05649">
    <property type="entry name" value="Peptidase_M13_N"/>
    <property type="match status" value="1"/>
</dbReference>
<dbReference type="PRINTS" id="PR00786">
    <property type="entry name" value="NEPRILYSIN"/>
</dbReference>
<dbReference type="GO" id="GO:0016485">
    <property type="term" value="P:protein processing"/>
    <property type="evidence" value="ECO:0007669"/>
    <property type="project" value="TreeGrafter"/>
</dbReference>
<proteinExistence type="inferred from homology"/>
<dbReference type="Gene3D" id="3.40.390.10">
    <property type="entry name" value="Collagenase (Catalytic Domain)"/>
    <property type="match status" value="1"/>
</dbReference>
<protein>
    <recommendedName>
        <fullName evidence="13">Peptidase M13 N-terminal domain-containing protein</fullName>
    </recommendedName>
</protein>
<dbReference type="PANTHER" id="PTHR11733:SF167">
    <property type="entry name" value="FI17812P1-RELATED"/>
    <property type="match status" value="1"/>
</dbReference>
<dbReference type="AlphaFoldDB" id="T1KUR9"/>
<evidence type="ECO:0000256" key="6">
    <source>
        <dbReference type="ARBA" id="ARBA00022833"/>
    </source>
</evidence>
<dbReference type="HOGENOM" id="CLU_006187_4_3_1"/>
<comment type="similarity">
    <text evidence="2">Belongs to the peptidase M13 family.</text>
</comment>
<evidence type="ECO:0000256" key="1">
    <source>
        <dbReference type="ARBA" id="ARBA00001947"/>
    </source>
</evidence>